<evidence type="ECO:0000256" key="1">
    <source>
        <dbReference type="ARBA" id="ARBA00022603"/>
    </source>
</evidence>
<dbReference type="KEGG" id="bmx:BMS_2984"/>
<keyword evidence="5" id="KW-0963">Cytoplasm</keyword>
<evidence type="ECO:0000256" key="3">
    <source>
        <dbReference type="ARBA" id="ARBA00022691"/>
    </source>
</evidence>
<keyword evidence="3 5" id="KW-0949">S-adenosyl-L-methionine</keyword>
<dbReference type="eggNOG" id="COG1576">
    <property type="taxonomic scope" value="Bacteria"/>
</dbReference>
<keyword evidence="7" id="KW-1185">Reference proteome</keyword>
<dbReference type="SUPFAM" id="SSF75217">
    <property type="entry name" value="alpha/beta knot"/>
    <property type="match status" value="1"/>
</dbReference>
<keyword evidence="2 5" id="KW-0808">Transferase</keyword>
<dbReference type="GO" id="GO:0070038">
    <property type="term" value="F:rRNA (pseudouridine-N3-)-methyltransferase activity"/>
    <property type="evidence" value="ECO:0007669"/>
    <property type="project" value="UniProtKB-UniRule"/>
</dbReference>
<reference evidence="7" key="1">
    <citation type="journal article" date="2013" name="ISME J.">
        <title>A small predatory core genome in the divergent marine Bacteriovorax marinus SJ and the terrestrial Bdellovibrio bacteriovorus.</title>
        <authorList>
            <person name="Crossman L.C."/>
            <person name="Chen H."/>
            <person name="Cerdeno-Tarraga A.M."/>
            <person name="Brooks K."/>
            <person name="Quail M.A."/>
            <person name="Pineiro S.A."/>
            <person name="Hobley L."/>
            <person name="Sockett R.E."/>
            <person name="Bentley S.D."/>
            <person name="Parkhill J."/>
            <person name="Williams H.N."/>
            <person name="Stine O.C."/>
        </authorList>
    </citation>
    <scope>NUCLEOTIDE SEQUENCE [LARGE SCALE GENOMIC DNA]</scope>
    <source>
        <strain evidence="7">ATCC BAA-682 / DSM 15412 / SJ</strain>
    </source>
</reference>
<evidence type="ECO:0000256" key="4">
    <source>
        <dbReference type="ARBA" id="ARBA00038303"/>
    </source>
</evidence>
<comment type="subcellular location">
    <subcellularLocation>
        <location evidence="5">Cytoplasm</location>
    </subcellularLocation>
</comment>
<comment type="function">
    <text evidence="5">Specifically methylates the pseudouridine at position 1915 (m3Psi1915) in 23S rRNA.</text>
</comment>
<dbReference type="AlphaFoldDB" id="E1WYV7"/>
<comment type="catalytic activity">
    <reaction evidence="5">
        <text>pseudouridine(1915) in 23S rRNA + S-adenosyl-L-methionine = N(3)-methylpseudouridine(1915) in 23S rRNA + S-adenosyl-L-homocysteine + H(+)</text>
        <dbReference type="Rhea" id="RHEA:42752"/>
        <dbReference type="Rhea" id="RHEA-COMP:10221"/>
        <dbReference type="Rhea" id="RHEA-COMP:10222"/>
        <dbReference type="ChEBI" id="CHEBI:15378"/>
        <dbReference type="ChEBI" id="CHEBI:57856"/>
        <dbReference type="ChEBI" id="CHEBI:59789"/>
        <dbReference type="ChEBI" id="CHEBI:65314"/>
        <dbReference type="ChEBI" id="CHEBI:74486"/>
        <dbReference type="EC" id="2.1.1.177"/>
    </reaction>
</comment>
<comment type="similarity">
    <text evidence="4 5">Belongs to the RNA methyltransferase RlmH family.</text>
</comment>
<evidence type="ECO:0000256" key="2">
    <source>
        <dbReference type="ARBA" id="ARBA00022679"/>
    </source>
</evidence>
<keyword evidence="5" id="KW-0698">rRNA processing</keyword>
<organism evidence="6 7">
    <name type="scientific">Halobacteriovorax marinus (strain ATCC BAA-682 / DSM 15412 / SJ)</name>
    <name type="common">Bacteriovorax marinus</name>
    <dbReference type="NCBI Taxonomy" id="862908"/>
    <lineage>
        <taxon>Bacteria</taxon>
        <taxon>Pseudomonadati</taxon>
        <taxon>Bdellovibrionota</taxon>
        <taxon>Bacteriovoracia</taxon>
        <taxon>Bacteriovoracales</taxon>
        <taxon>Halobacteriovoraceae</taxon>
        <taxon>Halobacteriovorax</taxon>
    </lineage>
</organism>
<gene>
    <name evidence="6" type="primary">ybeA</name>
    <name evidence="5" type="synonym">rlmH</name>
    <name evidence="6" type="ordered locus">BMS_2984</name>
</gene>
<dbReference type="CDD" id="cd18081">
    <property type="entry name" value="RlmH-like"/>
    <property type="match status" value="1"/>
</dbReference>
<dbReference type="PATRIC" id="fig|862908.3.peg.2854"/>
<feature type="binding site" evidence="5">
    <location>
        <begin position="118"/>
        <end position="123"/>
    </location>
    <ligand>
        <name>S-adenosyl-L-methionine</name>
        <dbReference type="ChEBI" id="CHEBI:59789"/>
    </ligand>
</feature>
<dbReference type="InterPro" id="IPR003742">
    <property type="entry name" value="RlmH-like"/>
</dbReference>
<dbReference type="PANTHER" id="PTHR33603">
    <property type="entry name" value="METHYLTRANSFERASE"/>
    <property type="match status" value="1"/>
</dbReference>
<comment type="subunit">
    <text evidence="5">Homodimer.</text>
</comment>
<dbReference type="InterPro" id="IPR029026">
    <property type="entry name" value="tRNA_m1G_MTases_N"/>
</dbReference>
<dbReference type="HOGENOM" id="CLU_100552_2_0_7"/>
<feature type="binding site" evidence="5">
    <location>
        <position position="67"/>
    </location>
    <ligand>
        <name>S-adenosyl-L-methionine</name>
        <dbReference type="ChEBI" id="CHEBI:59789"/>
    </ligand>
</feature>
<keyword evidence="1 5" id="KW-0489">Methyltransferase</keyword>
<sequence length="150" mass="17197">MKEVHLIVVGKLKDKNIESLENDYLKRIKSPKFIIHEVKSHKENLDLEAGEVEKKLNDLGPCYPILLAENGQLFDSPKMSKWLFNLIENRSEKIVFIIGGASGHGVKIIERAKEKLSLSPLTYPHKLARLLFVEQIYRAITIQSGHPYHK</sequence>
<dbReference type="EMBL" id="FQ312005">
    <property type="protein sequence ID" value="CBW27748.1"/>
    <property type="molecule type" value="Genomic_DNA"/>
</dbReference>
<dbReference type="EC" id="2.1.1.177" evidence="5"/>
<dbReference type="PANTHER" id="PTHR33603:SF1">
    <property type="entry name" value="RIBOSOMAL RNA LARGE SUBUNIT METHYLTRANSFERASE H"/>
    <property type="match status" value="1"/>
</dbReference>
<feature type="binding site" evidence="5">
    <location>
        <position position="99"/>
    </location>
    <ligand>
        <name>S-adenosyl-L-methionine</name>
        <dbReference type="ChEBI" id="CHEBI:59789"/>
    </ligand>
</feature>
<proteinExistence type="inferred from homology"/>
<dbReference type="Pfam" id="PF02590">
    <property type="entry name" value="SPOUT_MTase"/>
    <property type="match status" value="1"/>
</dbReference>
<name>E1WYV7_HALMS</name>
<evidence type="ECO:0000313" key="6">
    <source>
        <dbReference type="EMBL" id="CBW27748.1"/>
    </source>
</evidence>
<dbReference type="OrthoDB" id="9806643at2"/>
<dbReference type="GO" id="GO:0005737">
    <property type="term" value="C:cytoplasm"/>
    <property type="evidence" value="ECO:0007669"/>
    <property type="project" value="UniProtKB-SubCell"/>
</dbReference>
<evidence type="ECO:0000313" key="7">
    <source>
        <dbReference type="Proteomes" id="UP000008963"/>
    </source>
</evidence>
<evidence type="ECO:0000256" key="5">
    <source>
        <dbReference type="HAMAP-Rule" id="MF_00658"/>
    </source>
</evidence>
<dbReference type="STRING" id="862908.BMS_2984"/>
<accession>E1WYV7</accession>
<dbReference type="Proteomes" id="UP000008963">
    <property type="component" value="Chromosome"/>
</dbReference>
<dbReference type="InterPro" id="IPR029028">
    <property type="entry name" value="Alpha/beta_knot_MTases"/>
</dbReference>
<dbReference type="RefSeq" id="WP_014245519.1">
    <property type="nucleotide sequence ID" value="NC_016620.1"/>
</dbReference>
<protein>
    <recommendedName>
        <fullName evidence="5">Ribosomal RNA large subunit methyltransferase H</fullName>
        <ecNumber evidence="5">2.1.1.177</ecNumber>
    </recommendedName>
    <alternativeName>
        <fullName evidence="5">23S rRNA (pseudouridine1915-N3)-methyltransferase</fullName>
    </alternativeName>
    <alternativeName>
        <fullName evidence="5">23S rRNA m3Psi1915 methyltransferase</fullName>
    </alternativeName>
    <alternativeName>
        <fullName evidence="5">rRNA (pseudouridine-N3-)-methyltransferase RlmH</fullName>
    </alternativeName>
</protein>
<dbReference type="PIRSF" id="PIRSF004505">
    <property type="entry name" value="MT_bac"/>
    <property type="match status" value="1"/>
</dbReference>
<dbReference type="Gene3D" id="3.40.1280.10">
    <property type="match status" value="1"/>
</dbReference>
<dbReference type="HAMAP" id="MF_00658">
    <property type="entry name" value="23SrRNA_methyltr_H"/>
    <property type="match status" value="1"/>
</dbReference>